<keyword evidence="6" id="KW-0418">Kinase</keyword>
<dbReference type="GO" id="GO:0000155">
    <property type="term" value="F:phosphorelay sensor kinase activity"/>
    <property type="evidence" value="ECO:0007669"/>
    <property type="project" value="InterPro"/>
</dbReference>
<evidence type="ECO:0000256" key="13">
    <source>
        <dbReference type="SAM" id="Coils"/>
    </source>
</evidence>
<dbReference type="InterPro" id="IPR018062">
    <property type="entry name" value="HTH_AraC-typ_CS"/>
</dbReference>
<dbReference type="Proteomes" id="UP000479293">
    <property type="component" value="Unassembled WGS sequence"/>
</dbReference>
<feature type="transmembrane region" description="Helical" evidence="14">
    <location>
        <begin position="246"/>
        <end position="264"/>
    </location>
</feature>
<feature type="transmembrane region" description="Helical" evidence="14">
    <location>
        <begin position="183"/>
        <end position="202"/>
    </location>
</feature>
<keyword evidence="9" id="KW-0805">Transcription regulation</keyword>
<dbReference type="InterPro" id="IPR011622">
    <property type="entry name" value="7TMR_DISM_rcpt_extracell_dom2"/>
</dbReference>
<reference evidence="19 20" key="1">
    <citation type="submission" date="2019-10" db="EMBL/GenBank/DDBJ databases">
        <title>Draft Genome Sequence of Cytophagaceae sp. SJW1-29.</title>
        <authorList>
            <person name="Choi A."/>
        </authorList>
    </citation>
    <scope>NUCLEOTIDE SEQUENCE [LARGE SCALE GENOMIC DNA]</scope>
    <source>
        <strain evidence="19 20">SJW1-29</strain>
    </source>
</reference>
<evidence type="ECO:0000313" key="19">
    <source>
        <dbReference type="EMBL" id="MPR35271.1"/>
    </source>
</evidence>
<keyword evidence="20" id="KW-1185">Reference proteome</keyword>
<dbReference type="Gene3D" id="2.60.40.2380">
    <property type="match status" value="1"/>
</dbReference>
<dbReference type="EC" id="2.7.13.3" evidence="2"/>
<dbReference type="CDD" id="cd17574">
    <property type="entry name" value="REC_OmpR"/>
    <property type="match status" value="1"/>
</dbReference>
<accession>A0A7C9FPR0</accession>
<dbReference type="InterPro" id="IPR005467">
    <property type="entry name" value="His_kinase_dom"/>
</dbReference>
<name>A0A7C9FPR0_9BACT</name>
<dbReference type="GO" id="GO:0005524">
    <property type="term" value="F:ATP binding"/>
    <property type="evidence" value="ECO:0007669"/>
    <property type="project" value="UniProtKB-KW"/>
</dbReference>
<dbReference type="InterPro" id="IPR003661">
    <property type="entry name" value="HisK_dim/P_dom"/>
</dbReference>
<dbReference type="InterPro" id="IPR004358">
    <property type="entry name" value="Sig_transdc_His_kin-like_C"/>
</dbReference>
<dbReference type="GO" id="GO:0043565">
    <property type="term" value="F:sequence-specific DNA binding"/>
    <property type="evidence" value="ECO:0007669"/>
    <property type="project" value="InterPro"/>
</dbReference>
<dbReference type="Pfam" id="PF00072">
    <property type="entry name" value="Response_reg"/>
    <property type="match status" value="1"/>
</dbReference>
<evidence type="ECO:0000256" key="8">
    <source>
        <dbReference type="ARBA" id="ARBA00023012"/>
    </source>
</evidence>
<dbReference type="SUPFAM" id="SSF47384">
    <property type="entry name" value="Homodimeric domain of signal transducing histidine kinase"/>
    <property type="match status" value="1"/>
</dbReference>
<dbReference type="SMART" id="SM00342">
    <property type="entry name" value="HTH_ARAC"/>
    <property type="match status" value="1"/>
</dbReference>
<evidence type="ECO:0000256" key="10">
    <source>
        <dbReference type="ARBA" id="ARBA00023125"/>
    </source>
</evidence>
<dbReference type="SUPFAM" id="SSF55874">
    <property type="entry name" value="ATPase domain of HSP90 chaperone/DNA topoisomerase II/histidine kinase"/>
    <property type="match status" value="1"/>
</dbReference>
<dbReference type="PROSITE" id="PS50109">
    <property type="entry name" value="HIS_KIN"/>
    <property type="match status" value="1"/>
</dbReference>
<dbReference type="PROSITE" id="PS00041">
    <property type="entry name" value="HTH_ARAC_FAMILY_1"/>
    <property type="match status" value="1"/>
</dbReference>
<sequence>MKKIGLLFVSLLFALNLAAQVITLDAQTSTPFVISDQVKQFVDSTAALSLAKVQNNDFQPVGKSVFHFPFSDNAHWYRFTLRNDTPERHTWYLEWGNSIVEQVECYLPRPDGTYQVLRGGTLVPESDRAYDGPIPYFELGLATGQQKTVYLRVRSQRGHRSDIVIHDARSLRRVELDDASTSGFANGMVLLRLFFVLLLAIFAVKDRVFRAYSFLLVLRSLGFWGIRSDLGELFTDNPDLATLLNFLSYHLAPIGYVLMVKALFPFERLPGLIRHGLNAILVAVLLLGVIVTVDYNWKWLLASQYLVLLAQIFIFGMYIYALAKRLKINWYYSAPFLLGIGSYFFLVLSSVGGIDADWVFGVAYLLFFSEIFVFGLFLGKIILDYRRERETAQQKATLQEAQAAQLKELDALKTNFFANISHEFRTPLTMLVGPLEDFRQEQPANPLIPAMQRSVRRLRSLIDQLLDLSRLEAGHLKADIVEADLAVFLRQLFASFESLAQSRTIIFNYQQNFGNHTARFDPDKLEKIVTNLLSNAFKFTPEGGRVTVDVTFTNSDLTLLVRDYGIGIEAERLSHIFDRFYRVESTGQNNTEGAGIGLSLVHELVKALKGQIRVESEPGRGSIFTLRLPTDATTWAEYTAGENASNLALATPEADVPNHGDTLPEQGSRPDDTPLLLIVEDNPDLRSYMLGIFGKNYRIIEGHDGLDGLERAFEEIPDLVICDVMMPRLDGFGFCKKLKSDPRTSHIPVVMLTAKATLNDRLTGLELGADDYLTKPFVRAELELRVQNMLRQRDLMRRKYSRQLTDPTARNQDSPVVESIDEKFLRKAIRTVEELGSDSQFGIENLCDALNTSRSNLHRKLKALTGQSTTEFIRSIRIRRAAELLKQPDASVSEVAYQVGFESPSYFSKSFSDQMGVSPTDWVASKKKS</sequence>
<keyword evidence="10" id="KW-0238">DNA-binding</keyword>
<dbReference type="Pfam" id="PF00512">
    <property type="entry name" value="HisKA"/>
    <property type="match status" value="1"/>
</dbReference>
<dbReference type="CDD" id="cd00082">
    <property type="entry name" value="HisKA"/>
    <property type="match status" value="1"/>
</dbReference>
<feature type="chain" id="PRO_5028983463" description="histidine kinase" evidence="15">
    <location>
        <begin position="19"/>
        <end position="929"/>
    </location>
</feature>
<organism evidence="19 20">
    <name type="scientific">Salmonirosea aquatica</name>
    <dbReference type="NCBI Taxonomy" id="2654236"/>
    <lineage>
        <taxon>Bacteria</taxon>
        <taxon>Pseudomonadati</taxon>
        <taxon>Bacteroidota</taxon>
        <taxon>Cytophagia</taxon>
        <taxon>Cytophagales</taxon>
        <taxon>Spirosomataceae</taxon>
        <taxon>Salmonirosea</taxon>
    </lineage>
</organism>
<evidence type="ECO:0000256" key="12">
    <source>
        <dbReference type="PROSITE-ProRule" id="PRU00169"/>
    </source>
</evidence>
<dbReference type="RefSeq" id="WP_152762173.1">
    <property type="nucleotide sequence ID" value="NZ_WHLY01000002.1"/>
</dbReference>
<keyword evidence="3 12" id="KW-0597">Phosphoprotein</keyword>
<evidence type="ECO:0000256" key="14">
    <source>
        <dbReference type="SAM" id="Phobius"/>
    </source>
</evidence>
<dbReference type="SUPFAM" id="SSF52172">
    <property type="entry name" value="CheY-like"/>
    <property type="match status" value="1"/>
</dbReference>
<keyword evidence="14" id="KW-0472">Membrane</keyword>
<dbReference type="AlphaFoldDB" id="A0A7C9FPR0"/>
<dbReference type="SMART" id="SM00387">
    <property type="entry name" value="HATPase_c"/>
    <property type="match status" value="1"/>
</dbReference>
<dbReference type="Gene3D" id="1.10.287.130">
    <property type="match status" value="1"/>
</dbReference>
<dbReference type="Gene3D" id="3.40.50.2300">
    <property type="match status" value="1"/>
</dbReference>
<feature type="transmembrane region" description="Helical" evidence="14">
    <location>
        <begin position="330"/>
        <end position="352"/>
    </location>
</feature>
<gene>
    <name evidence="19" type="ORF">GBK04_18420</name>
</gene>
<dbReference type="Pfam" id="PF12833">
    <property type="entry name" value="HTH_18"/>
    <property type="match status" value="1"/>
</dbReference>
<evidence type="ECO:0000256" key="15">
    <source>
        <dbReference type="SAM" id="SignalP"/>
    </source>
</evidence>
<dbReference type="PROSITE" id="PS50110">
    <property type="entry name" value="RESPONSE_REGULATORY"/>
    <property type="match status" value="1"/>
</dbReference>
<dbReference type="PRINTS" id="PR00344">
    <property type="entry name" value="BCTRLSENSOR"/>
</dbReference>
<dbReference type="SUPFAM" id="SSF46689">
    <property type="entry name" value="Homeodomain-like"/>
    <property type="match status" value="1"/>
</dbReference>
<dbReference type="Pfam" id="PF02518">
    <property type="entry name" value="HATPase_c"/>
    <property type="match status" value="1"/>
</dbReference>
<dbReference type="InterPro" id="IPR009057">
    <property type="entry name" value="Homeodomain-like_sf"/>
</dbReference>
<protein>
    <recommendedName>
        <fullName evidence="2">histidine kinase</fullName>
        <ecNumber evidence="2">2.7.13.3</ecNumber>
    </recommendedName>
</protein>
<comment type="caution">
    <text evidence="19">The sequence shown here is derived from an EMBL/GenBank/DDBJ whole genome shotgun (WGS) entry which is preliminary data.</text>
</comment>
<keyword evidence="4" id="KW-0808">Transferase</keyword>
<feature type="transmembrane region" description="Helical" evidence="14">
    <location>
        <begin position="209"/>
        <end position="226"/>
    </location>
</feature>
<feature type="transmembrane region" description="Helical" evidence="14">
    <location>
        <begin position="358"/>
        <end position="379"/>
    </location>
</feature>
<keyword evidence="15" id="KW-0732">Signal</keyword>
<feature type="domain" description="Histidine kinase" evidence="17">
    <location>
        <begin position="419"/>
        <end position="632"/>
    </location>
</feature>
<feature type="transmembrane region" description="Helical" evidence="14">
    <location>
        <begin position="305"/>
        <end position="323"/>
    </location>
</feature>
<evidence type="ECO:0000259" key="18">
    <source>
        <dbReference type="PROSITE" id="PS50110"/>
    </source>
</evidence>
<keyword evidence="14" id="KW-0812">Transmembrane</keyword>
<evidence type="ECO:0000256" key="4">
    <source>
        <dbReference type="ARBA" id="ARBA00022679"/>
    </source>
</evidence>
<dbReference type="CDD" id="cd00075">
    <property type="entry name" value="HATPase"/>
    <property type="match status" value="1"/>
</dbReference>
<feature type="transmembrane region" description="Helical" evidence="14">
    <location>
        <begin position="276"/>
        <end position="293"/>
    </location>
</feature>
<comment type="catalytic activity">
    <reaction evidence="1">
        <text>ATP + protein L-histidine = ADP + protein N-phospho-L-histidine.</text>
        <dbReference type="EC" id="2.7.13.3"/>
    </reaction>
</comment>
<feature type="domain" description="HTH araC/xylS-type" evidence="16">
    <location>
        <begin position="826"/>
        <end position="925"/>
    </location>
</feature>
<dbReference type="InterPro" id="IPR036097">
    <property type="entry name" value="HisK_dim/P_sf"/>
</dbReference>
<keyword evidence="7" id="KW-0067">ATP-binding</keyword>
<dbReference type="SMART" id="SM00448">
    <property type="entry name" value="REC"/>
    <property type="match status" value="1"/>
</dbReference>
<dbReference type="Pfam" id="PF07696">
    <property type="entry name" value="7TMR-DISMED2"/>
    <property type="match status" value="1"/>
</dbReference>
<dbReference type="InterPro" id="IPR011006">
    <property type="entry name" value="CheY-like_superfamily"/>
</dbReference>
<keyword evidence="14" id="KW-1133">Transmembrane helix</keyword>
<evidence type="ECO:0000256" key="9">
    <source>
        <dbReference type="ARBA" id="ARBA00023015"/>
    </source>
</evidence>
<evidence type="ECO:0000256" key="3">
    <source>
        <dbReference type="ARBA" id="ARBA00022553"/>
    </source>
</evidence>
<evidence type="ECO:0000256" key="2">
    <source>
        <dbReference type="ARBA" id="ARBA00012438"/>
    </source>
</evidence>
<evidence type="ECO:0000256" key="1">
    <source>
        <dbReference type="ARBA" id="ARBA00000085"/>
    </source>
</evidence>
<dbReference type="InterPro" id="IPR003594">
    <property type="entry name" value="HATPase_dom"/>
</dbReference>
<dbReference type="InterPro" id="IPR001789">
    <property type="entry name" value="Sig_transdc_resp-reg_receiver"/>
</dbReference>
<feature type="signal peptide" evidence="15">
    <location>
        <begin position="1"/>
        <end position="18"/>
    </location>
</feature>
<dbReference type="PANTHER" id="PTHR43547">
    <property type="entry name" value="TWO-COMPONENT HISTIDINE KINASE"/>
    <property type="match status" value="1"/>
</dbReference>
<dbReference type="FunFam" id="3.30.565.10:FF:000037">
    <property type="entry name" value="Hybrid sensor histidine kinase/response regulator"/>
    <property type="match status" value="1"/>
</dbReference>
<dbReference type="PANTHER" id="PTHR43547:SF2">
    <property type="entry name" value="HYBRID SIGNAL TRANSDUCTION HISTIDINE KINASE C"/>
    <property type="match status" value="1"/>
</dbReference>
<dbReference type="InterPro" id="IPR018060">
    <property type="entry name" value="HTH_AraC"/>
</dbReference>
<keyword evidence="8" id="KW-0902">Two-component regulatory system</keyword>
<evidence type="ECO:0000256" key="11">
    <source>
        <dbReference type="ARBA" id="ARBA00023163"/>
    </source>
</evidence>
<dbReference type="Gene3D" id="1.10.10.60">
    <property type="entry name" value="Homeodomain-like"/>
    <property type="match status" value="1"/>
</dbReference>
<dbReference type="EMBL" id="WHLY01000002">
    <property type="protein sequence ID" value="MPR35271.1"/>
    <property type="molecule type" value="Genomic_DNA"/>
</dbReference>
<evidence type="ECO:0000259" key="16">
    <source>
        <dbReference type="PROSITE" id="PS01124"/>
    </source>
</evidence>
<dbReference type="InterPro" id="IPR036890">
    <property type="entry name" value="HATPase_C_sf"/>
</dbReference>
<evidence type="ECO:0000256" key="7">
    <source>
        <dbReference type="ARBA" id="ARBA00022840"/>
    </source>
</evidence>
<dbReference type="PROSITE" id="PS01124">
    <property type="entry name" value="HTH_ARAC_FAMILY_2"/>
    <property type="match status" value="1"/>
</dbReference>
<evidence type="ECO:0000256" key="6">
    <source>
        <dbReference type="ARBA" id="ARBA00022777"/>
    </source>
</evidence>
<keyword evidence="5" id="KW-0547">Nucleotide-binding</keyword>
<feature type="domain" description="Response regulatory" evidence="18">
    <location>
        <begin position="675"/>
        <end position="790"/>
    </location>
</feature>
<proteinExistence type="predicted"/>
<feature type="coiled-coil region" evidence="13">
    <location>
        <begin position="382"/>
        <end position="409"/>
    </location>
</feature>
<keyword evidence="11" id="KW-0804">Transcription</keyword>
<evidence type="ECO:0000313" key="20">
    <source>
        <dbReference type="Proteomes" id="UP000479293"/>
    </source>
</evidence>
<evidence type="ECO:0000256" key="5">
    <source>
        <dbReference type="ARBA" id="ARBA00022741"/>
    </source>
</evidence>
<keyword evidence="13" id="KW-0175">Coiled coil</keyword>
<dbReference type="Gene3D" id="3.30.565.10">
    <property type="entry name" value="Histidine kinase-like ATPase, C-terminal domain"/>
    <property type="match status" value="1"/>
</dbReference>
<feature type="modified residue" description="4-aspartylphosphate" evidence="12">
    <location>
        <position position="723"/>
    </location>
</feature>
<dbReference type="GO" id="GO:0003700">
    <property type="term" value="F:DNA-binding transcription factor activity"/>
    <property type="evidence" value="ECO:0007669"/>
    <property type="project" value="InterPro"/>
</dbReference>
<dbReference type="SMART" id="SM00388">
    <property type="entry name" value="HisKA"/>
    <property type="match status" value="1"/>
</dbReference>
<evidence type="ECO:0000259" key="17">
    <source>
        <dbReference type="PROSITE" id="PS50109"/>
    </source>
</evidence>